<dbReference type="SUPFAM" id="SSF55261">
    <property type="entry name" value="GAD domain-like"/>
    <property type="match status" value="1"/>
</dbReference>
<comment type="subunit">
    <text evidence="7">Homodimer.</text>
</comment>
<feature type="site" description="Important for tRNA non-discrimination" evidence="7">
    <location>
        <position position="31"/>
    </location>
</feature>
<dbReference type="Pfam" id="PF01336">
    <property type="entry name" value="tRNA_anti-codon"/>
    <property type="match status" value="1"/>
</dbReference>
<dbReference type="SUPFAM" id="SSF55681">
    <property type="entry name" value="Class II aaRS and biotin synthetases"/>
    <property type="match status" value="1"/>
</dbReference>
<dbReference type="GO" id="GO:0003676">
    <property type="term" value="F:nucleic acid binding"/>
    <property type="evidence" value="ECO:0007669"/>
    <property type="project" value="InterPro"/>
</dbReference>
<comment type="function">
    <text evidence="7">Aspartyl-tRNA synthetase with relaxed tRNA specificity since it is able to aspartylate not only its cognate tRNA(Asp) but also tRNA(Asn). Reaction proceeds in two steps: L-aspartate is first activated by ATP to form Asp-AMP and then transferred to the acceptor end of tRNA(Asp/Asn).</text>
</comment>
<dbReference type="GO" id="GO:0050560">
    <property type="term" value="F:aspartate-tRNA(Asn) ligase activity"/>
    <property type="evidence" value="ECO:0007669"/>
    <property type="project" value="UniProtKB-EC"/>
</dbReference>
<feature type="binding site" evidence="7">
    <location>
        <position position="489"/>
    </location>
    <ligand>
        <name>L-aspartate</name>
        <dbReference type="ChEBI" id="CHEBI:29991"/>
    </ligand>
</feature>
<comment type="caution">
    <text evidence="7">Lacks conserved residue(s) required for the propagation of feature annotation.</text>
</comment>
<dbReference type="PROSITE" id="PS50862">
    <property type="entry name" value="AA_TRNA_LIGASE_II"/>
    <property type="match status" value="1"/>
</dbReference>
<dbReference type="EMBL" id="CP046457">
    <property type="protein sequence ID" value="QGT99120.1"/>
    <property type="molecule type" value="Genomic_DNA"/>
</dbReference>
<sequence length="586" mass="66959">MKRTHNATDIDVSNIEQEVILSGWVDTRRDHGGLIFIDLRDRSGIIQIVFSPDVNLEAFHLAEQVRGEYVVAVRGKVSKRPQDTENPSLKTGEVEVYVEEMELLNAAKTPPFYIEDNVEVDELLKLKYRYLDLRRPEMQNNLMLRHRVIKTMRDYLDNKGFAEIETPILTKSTPEGARDYLVPSRVNAGEFFALPQSPQIFKQILMVAGTERYFQIARCFRDEDLRADRQPEFTQLDMEMSFIDEEDIFTIVEEMMAKIFEEGTNQEIKTPFPRITYNEAITKYGSDRPDLRFGLEILDLTELVQDVEFKVFASAIKSGGVVRALNAKKCGSFSRKEIDDLTNIAIENGAKGMAWIVVGENELKSPIIKFFEEEKLQSILKELEAEPGDLLLFSADSEDIVAKVLGVIRLELAKRLDIIDNNKLSFAWITDFPLVEYDAEEKRYVAVHHPFTAPKVNDIEEMINNPDSIKARAYDLVLNGIEIGGGSIRIHKRDWQEKMFALLGLTPEESQEKFGFMLEAFEYGTPPHGGIAFGIDRLLMLMAKRDSIRDVIAFPKTQKATCPMTEAPSNVNSKQLRELSIKLREQ</sequence>
<evidence type="ECO:0000256" key="7">
    <source>
        <dbReference type="HAMAP-Rule" id="MF_00044"/>
    </source>
</evidence>
<dbReference type="PANTHER" id="PTHR22594">
    <property type="entry name" value="ASPARTYL/LYSYL-TRNA SYNTHETASE"/>
    <property type="match status" value="1"/>
</dbReference>
<dbReference type="PANTHER" id="PTHR22594:SF5">
    <property type="entry name" value="ASPARTATE--TRNA LIGASE, MITOCHONDRIAL"/>
    <property type="match status" value="1"/>
</dbReference>
<comment type="similarity">
    <text evidence="1 7">Belongs to the class-II aminoacyl-tRNA synthetase family. Type 1 subfamily.</text>
</comment>
<gene>
    <name evidence="7" type="primary">aspS</name>
    <name evidence="9" type="ORF">SYNTR_0527</name>
</gene>
<comment type="subcellular location">
    <subcellularLocation>
        <location evidence="7">Cytoplasm</location>
    </subcellularLocation>
</comment>
<dbReference type="CDD" id="cd04317">
    <property type="entry name" value="EcAspRS_like_N"/>
    <property type="match status" value="1"/>
</dbReference>
<evidence type="ECO:0000256" key="6">
    <source>
        <dbReference type="ARBA" id="ARBA00023146"/>
    </source>
</evidence>
<keyword evidence="2 7" id="KW-0436">Ligase</keyword>
<dbReference type="InterPro" id="IPR012340">
    <property type="entry name" value="NA-bd_OB-fold"/>
</dbReference>
<feature type="binding site" evidence="7">
    <location>
        <position position="175"/>
    </location>
    <ligand>
        <name>L-aspartate</name>
        <dbReference type="ChEBI" id="CHEBI:29991"/>
    </ligand>
</feature>
<proteinExistence type="inferred from homology"/>
<dbReference type="InterPro" id="IPR029351">
    <property type="entry name" value="GAD_dom"/>
</dbReference>
<feature type="binding site" evidence="7">
    <location>
        <position position="221"/>
    </location>
    <ligand>
        <name>L-aspartate</name>
        <dbReference type="ChEBI" id="CHEBI:29991"/>
    </ligand>
</feature>
<keyword evidence="4 7" id="KW-0067">ATP-binding</keyword>
<dbReference type="GO" id="GO:0005524">
    <property type="term" value="F:ATP binding"/>
    <property type="evidence" value="ECO:0007669"/>
    <property type="project" value="UniProtKB-UniRule"/>
</dbReference>
<dbReference type="HAMAP" id="MF_00044">
    <property type="entry name" value="Asp_tRNA_synth_type1"/>
    <property type="match status" value="1"/>
</dbReference>
<dbReference type="GO" id="GO:0140096">
    <property type="term" value="F:catalytic activity, acting on a protein"/>
    <property type="evidence" value="ECO:0007669"/>
    <property type="project" value="UniProtKB-ARBA"/>
</dbReference>
<evidence type="ECO:0000313" key="10">
    <source>
        <dbReference type="Proteomes" id="UP000426444"/>
    </source>
</evidence>
<dbReference type="GO" id="GO:0006422">
    <property type="term" value="P:aspartyl-tRNA aminoacylation"/>
    <property type="evidence" value="ECO:0007669"/>
    <property type="project" value="UniProtKB-UniRule"/>
</dbReference>
<dbReference type="NCBIfam" id="NF001750">
    <property type="entry name" value="PRK00476.1"/>
    <property type="match status" value="1"/>
</dbReference>
<evidence type="ECO:0000313" key="9">
    <source>
        <dbReference type="EMBL" id="QGT99120.1"/>
    </source>
</evidence>
<name>A0A6I6DDI5_9FIRM</name>
<dbReference type="Gene3D" id="3.30.1360.30">
    <property type="entry name" value="GAD-like domain"/>
    <property type="match status" value="1"/>
</dbReference>
<dbReference type="Pfam" id="PF02938">
    <property type="entry name" value="GAD"/>
    <property type="match status" value="1"/>
</dbReference>
<comment type="catalytic activity">
    <reaction evidence="7">
        <text>tRNA(Asx) + L-aspartate + ATP = L-aspartyl-tRNA(Asx) + AMP + diphosphate</text>
        <dbReference type="Rhea" id="RHEA:18349"/>
        <dbReference type="Rhea" id="RHEA-COMP:9710"/>
        <dbReference type="Rhea" id="RHEA-COMP:9711"/>
        <dbReference type="ChEBI" id="CHEBI:29991"/>
        <dbReference type="ChEBI" id="CHEBI:30616"/>
        <dbReference type="ChEBI" id="CHEBI:33019"/>
        <dbReference type="ChEBI" id="CHEBI:78442"/>
        <dbReference type="ChEBI" id="CHEBI:78516"/>
        <dbReference type="ChEBI" id="CHEBI:456215"/>
        <dbReference type="EC" id="6.1.1.23"/>
    </reaction>
</comment>
<feature type="binding site" evidence="7">
    <location>
        <begin position="534"/>
        <end position="537"/>
    </location>
    <ligand>
        <name>ATP</name>
        <dbReference type="ChEBI" id="CHEBI:30616"/>
    </ligand>
</feature>
<feature type="region of interest" description="Aspartate" evidence="7">
    <location>
        <begin position="199"/>
        <end position="202"/>
    </location>
</feature>
<dbReference type="AlphaFoldDB" id="A0A6I6DDI5"/>
<dbReference type="PRINTS" id="PR01042">
    <property type="entry name" value="TRNASYNTHASP"/>
</dbReference>
<dbReference type="InterPro" id="IPR004115">
    <property type="entry name" value="GAD-like_sf"/>
</dbReference>
<dbReference type="SUPFAM" id="SSF50249">
    <property type="entry name" value="Nucleic acid-binding proteins"/>
    <property type="match status" value="1"/>
</dbReference>
<dbReference type="EC" id="6.1.1.23" evidence="7"/>
<dbReference type="Gene3D" id="3.30.930.10">
    <property type="entry name" value="Bira Bifunctional Protein, Domain 2"/>
    <property type="match status" value="1"/>
</dbReference>
<dbReference type="NCBIfam" id="TIGR00459">
    <property type="entry name" value="aspS_bact"/>
    <property type="match status" value="1"/>
</dbReference>
<dbReference type="GO" id="GO:0004815">
    <property type="term" value="F:aspartate-tRNA ligase activity"/>
    <property type="evidence" value="ECO:0007669"/>
    <property type="project" value="UniProtKB-UniRule"/>
</dbReference>
<evidence type="ECO:0000256" key="5">
    <source>
        <dbReference type="ARBA" id="ARBA00022917"/>
    </source>
</evidence>
<keyword evidence="10" id="KW-1185">Reference proteome</keyword>
<evidence type="ECO:0000256" key="4">
    <source>
        <dbReference type="ARBA" id="ARBA00022840"/>
    </source>
</evidence>
<evidence type="ECO:0000259" key="8">
    <source>
        <dbReference type="PROSITE" id="PS50862"/>
    </source>
</evidence>
<feature type="binding site" evidence="7">
    <location>
        <position position="482"/>
    </location>
    <ligand>
        <name>ATP</name>
        <dbReference type="ChEBI" id="CHEBI:30616"/>
    </ligand>
</feature>
<dbReference type="RefSeq" id="WP_156203048.1">
    <property type="nucleotide sequence ID" value="NZ_CP046457.1"/>
</dbReference>
<dbReference type="CDD" id="cd00777">
    <property type="entry name" value="AspRS_core"/>
    <property type="match status" value="1"/>
</dbReference>
<keyword evidence="6 7" id="KW-0030">Aminoacyl-tRNA synthetase</keyword>
<protein>
    <recommendedName>
        <fullName evidence="7">Aspartate--tRNA(Asp/Asn) ligase</fullName>
        <ecNumber evidence="7">6.1.1.23</ecNumber>
    </recommendedName>
    <alternativeName>
        <fullName evidence="7">Aspartyl-tRNA synthetase</fullName>
        <shortName evidence="7">AspRS</shortName>
    </alternativeName>
    <alternativeName>
        <fullName evidence="7">Non-discriminating aspartyl-tRNA synthetase</fullName>
        <shortName evidence="7">ND-AspRS</shortName>
    </alternativeName>
</protein>
<dbReference type="Pfam" id="PF00152">
    <property type="entry name" value="tRNA-synt_2"/>
    <property type="match status" value="1"/>
</dbReference>
<feature type="binding site" evidence="7">
    <location>
        <position position="230"/>
    </location>
    <ligand>
        <name>ATP</name>
        <dbReference type="ChEBI" id="CHEBI:30616"/>
    </ligand>
</feature>
<dbReference type="InterPro" id="IPR004365">
    <property type="entry name" value="NA-bd_OB_tRNA"/>
</dbReference>
<organism evidence="9 10">
    <name type="scientific">Candidatus Syntrophocurvum alkaliphilum</name>
    <dbReference type="NCBI Taxonomy" id="2293317"/>
    <lineage>
        <taxon>Bacteria</taxon>
        <taxon>Bacillati</taxon>
        <taxon>Bacillota</taxon>
        <taxon>Clostridia</taxon>
        <taxon>Eubacteriales</taxon>
        <taxon>Syntrophomonadaceae</taxon>
        <taxon>Candidatus Syntrophocurvum</taxon>
    </lineage>
</organism>
<dbReference type="InterPro" id="IPR047089">
    <property type="entry name" value="Asp-tRNA-ligase_1_N"/>
</dbReference>
<dbReference type="InterPro" id="IPR004364">
    <property type="entry name" value="Aa-tRNA-synt_II"/>
</dbReference>
<feature type="binding site" evidence="7">
    <location>
        <position position="448"/>
    </location>
    <ligand>
        <name>L-aspartate</name>
        <dbReference type="ChEBI" id="CHEBI:29991"/>
    </ligand>
</feature>
<dbReference type="InterPro" id="IPR045864">
    <property type="entry name" value="aa-tRNA-synth_II/BPL/LPL"/>
</dbReference>
<keyword evidence="7" id="KW-0963">Cytoplasm</keyword>
<dbReference type="InterPro" id="IPR047090">
    <property type="entry name" value="AspRS_core"/>
</dbReference>
<reference evidence="10" key="1">
    <citation type="journal article" date="2019" name="Microbiology">
        <title>Complete Genome Sequence of an Uncultured Bacterium of the Candidate Phylum Bipolaricaulota.</title>
        <authorList>
            <person name="Kadnikov V.V."/>
            <person name="Mardanov A.V."/>
            <person name="Beletsky A.V."/>
            <person name="Frank Y.A."/>
            <person name="Karnachuk O.V."/>
            <person name="Ravin N.V."/>
        </authorList>
    </citation>
    <scope>NUCLEOTIDE SEQUENCE [LARGE SCALE GENOMIC DNA]</scope>
</reference>
<dbReference type="InterPro" id="IPR006195">
    <property type="entry name" value="aa-tRNA-synth_II"/>
</dbReference>
<evidence type="ECO:0000256" key="1">
    <source>
        <dbReference type="ARBA" id="ARBA00006303"/>
    </source>
</evidence>
<dbReference type="InterPro" id="IPR004524">
    <property type="entry name" value="Asp-tRNA-ligase_1"/>
</dbReference>
<evidence type="ECO:0000256" key="3">
    <source>
        <dbReference type="ARBA" id="ARBA00022741"/>
    </source>
</evidence>
<dbReference type="GO" id="GO:0005737">
    <property type="term" value="C:cytoplasm"/>
    <property type="evidence" value="ECO:0007669"/>
    <property type="project" value="UniProtKB-SubCell"/>
</dbReference>
<dbReference type="InterPro" id="IPR002312">
    <property type="entry name" value="Asp/Asn-tRNA-synth_IIb"/>
</dbReference>
<dbReference type="GO" id="GO:0016740">
    <property type="term" value="F:transferase activity"/>
    <property type="evidence" value="ECO:0007669"/>
    <property type="project" value="UniProtKB-ARBA"/>
</dbReference>
<feature type="domain" description="Aminoacyl-transfer RNA synthetases class-II family profile" evidence="8">
    <location>
        <begin position="142"/>
        <end position="555"/>
    </location>
</feature>
<evidence type="ECO:0000256" key="2">
    <source>
        <dbReference type="ARBA" id="ARBA00022598"/>
    </source>
</evidence>
<feature type="binding site" evidence="7">
    <location>
        <begin position="221"/>
        <end position="223"/>
    </location>
    <ligand>
        <name>ATP</name>
        <dbReference type="ChEBI" id="CHEBI:30616"/>
    </ligand>
</feature>
<dbReference type="Proteomes" id="UP000426444">
    <property type="component" value="Chromosome"/>
</dbReference>
<accession>A0A6I6DDI5</accession>
<keyword evidence="5 7" id="KW-0648">Protein biosynthesis</keyword>
<dbReference type="OrthoDB" id="9802326at2"/>
<keyword evidence="3 7" id="KW-0547">Nucleotide-binding</keyword>
<dbReference type="KEGG" id="salq:SYNTR_0527"/>
<dbReference type="Gene3D" id="2.40.50.140">
    <property type="entry name" value="Nucleic acid-binding proteins"/>
    <property type="match status" value="1"/>
</dbReference>